<evidence type="ECO:0000313" key="1">
    <source>
        <dbReference type="EMBL" id="EOT47277.1"/>
    </source>
</evidence>
<comment type="caution">
    <text evidence="2">The sequence shown here is derived from an EMBL/GenBank/DDBJ whole genome shotgun (WGS) entry which is preliminary data.</text>
</comment>
<name>A0AAV3J3J1_ENTAV</name>
<sequence length="58" mass="6834">MKVKIFSDCNKEILTNIVNEFLDYCVADVKHVLQSETLLNNSETKITISIWYEYEEDC</sequence>
<keyword evidence="3" id="KW-1185">Reference proteome</keyword>
<dbReference type="Proteomes" id="UP000014107">
    <property type="component" value="Unassembled WGS sequence"/>
</dbReference>
<evidence type="ECO:0000313" key="2">
    <source>
        <dbReference type="EMBL" id="EOU26604.1"/>
    </source>
</evidence>
<proteinExistence type="predicted"/>
<dbReference type="EMBL" id="AHYV01000013">
    <property type="protein sequence ID" value="EOT47277.1"/>
    <property type="molecule type" value="Genomic_DNA"/>
</dbReference>
<evidence type="ECO:0000313" key="4">
    <source>
        <dbReference type="Proteomes" id="UP000014107"/>
    </source>
</evidence>
<gene>
    <name evidence="2" type="ORF">I570_00360</name>
    <name evidence="1" type="ORF">OMU_01646</name>
</gene>
<dbReference type="AlphaFoldDB" id="A0AAV3J3J1"/>
<evidence type="ECO:0000313" key="3">
    <source>
        <dbReference type="Proteomes" id="UP000014104"/>
    </source>
</evidence>
<dbReference type="EMBL" id="ASWL01000001">
    <property type="protein sequence ID" value="EOU26604.1"/>
    <property type="molecule type" value="Genomic_DNA"/>
</dbReference>
<reference evidence="1 3" key="1">
    <citation type="submission" date="2013-03" db="EMBL/GenBank/DDBJ databases">
        <title>The Genome Sequence of Enterococcus avium ATCC_14025 (Illumina only assembly).</title>
        <authorList>
            <consortium name="The Broad Institute Genomics Platform"/>
            <consortium name="The Broad Institute Genome Sequencing Center for Infectious Disease"/>
            <person name="Earl A."/>
            <person name="Russ C."/>
            <person name="Gilmore M."/>
            <person name="Surin D."/>
            <person name="Walker B."/>
            <person name="Young S."/>
            <person name="Zeng Q."/>
            <person name="Gargeya S."/>
            <person name="Fitzgerald M."/>
            <person name="Haas B."/>
            <person name="Abouelleil A."/>
            <person name="Allen A.W."/>
            <person name="Alvarado L."/>
            <person name="Arachchi H.M."/>
            <person name="Berlin A.M."/>
            <person name="Chapman S.B."/>
            <person name="Gainer-Dewar J."/>
            <person name="Goldberg J."/>
            <person name="Griggs A."/>
            <person name="Gujja S."/>
            <person name="Hansen M."/>
            <person name="Howarth C."/>
            <person name="Imamovic A."/>
            <person name="Ireland A."/>
            <person name="Larimer J."/>
            <person name="McCowan C."/>
            <person name="Murphy C."/>
            <person name="Pearson M."/>
            <person name="Poon T.W."/>
            <person name="Priest M."/>
            <person name="Roberts A."/>
            <person name="Saif S."/>
            <person name="Shea T."/>
            <person name="Sisk P."/>
            <person name="Sykes S."/>
            <person name="Wortman J."/>
            <person name="Nusbaum C."/>
            <person name="Birren B."/>
        </authorList>
    </citation>
    <scope>NUCLEOTIDE SEQUENCE [LARGE SCALE GENOMIC DNA]</scope>
    <source>
        <strain evidence="1 3">ATCC 14025</strain>
    </source>
</reference>
<organism evidence="2 4">
    <name type="scientific">Enterococcus avium ATCC 14025</name>
    <dbReference type="NCBI Taxonomy" id="1140002"/>
    <lineage>
        <taxon>Bacteria</taxon>
        <taxon>Bacillati</taxon>
        <taxon>Bacillota</taxon>
        <taxon>Bacilli</taxon>
        <taxon>Lactobacillales</taxon>
        <taxon>Enterococcaceae</taxon>
        <taxon>Enterococcus</taxon>
    </lineage>
</organism>
<reference evidence="2 4" key="2">
    <citation type="submission" date="2013-03" db="EMBL/GenBank/DDBJ databases">
        <title>The Genome Sequence of Enterococcus avium ATCC_14025 (PacBio/Illumina hybrid assembly).</title>
        <authorList>
            <consortium name="The Broad Institute Genomics Platform"/>
            <consortium name="The Broad Institute Genome Sequencing Center for Infectious Disease"/>
            <person name="Earl A."/>
            <person name="Russ C."/>
            <person name="Gilmore M."/>
            <person name="Surin D."/>
            <person name="Walker B."/>
            <person name="Young S."/>
            <person name="Zeng Q."/>
            <person name="Gargeya S."/>
            <person name="Fitzgerald M."/>
            <person name="Haas B."/>
            <person name="Abouelleil A."/>
            <person name="Allen A.W."/>
            <person name="Alvarado L."/>
            <person name="Arachchi H.M."/>
            <person name="Berlin A.M."/>
            <person name="Chapman S.B."/>
            <person name="Gainer-Dewar J."/>
            <person name="Goldberg J."/>
            <person name="Griggs A."/>
            <person name="Gujja S."/>
            <person name="Hansen M."/>
            <person name="Howarth C."/>
            <person name="Imamovic A."/>
            <person name="Ireland A."/>
            <person name="Larimer J."/>
            <person name="McCowan C."/>
            <person name="Murphy C."/>
            <person name="Pearson M."/>
            <person name="Poon T.W."/>
            <person name="Priest M."/>
            <person name="Roberts A."/>
            <person name="Saif S."/>
            <person name="Shea T."/>
            <person name="Sisk P."/>
            <person name="Sykes S."/>
            <person name="Wortman J."/>
            <person name="Nusbaum C."/>
            <person name="Birren B."/>
        </authorList>
    </citation>
    <scope>NUCLEOTIDE SEQUENCE [LARGE SCALE GENOMIC DNA]</scope>
    <source>
        <strain evidence="2 4">ATCC 14025</strain>
    </source>
</reference>
<accession>A0AAV3J3J1</accession>
<evidence type="ECO:0008006" key="5">
    <source>
        <dbReference type="Google" id="ProtNLM"/>
    </source>
</evidence>
<dbReference type="Proteomes" id="UP000014104">
    <property type="component" value="Unassembled WGS sequence"/>
</dbReference>
<protein>
    <recommendedName>
        <fullName evidence="5">Sporulation protein Cse60</fullName>
    </recommendedName>
</protein>